<evidence type="ECO:0000256" key="1">
    <source>
        <dbReference type="ARBA" id="ARBA00005417"/>
    </source>
</evidence>
<comment type="similarity">
    <text evidence="1">Belongs to the ABC transporter superfamily.</text>
</comment>
<gene>
    <name evidence="6" type="ORF">GCM10010468_15580</name>
</gene>
<evidence type="ECO:0000256" key="3">
    <source>
        <dbReference type="ARBA" id="ARBA00022741"/>
    </source>
</evidence>
<dbReference type="PROSITE" id="PS50893">
    <property type="entry name" value="ABC_TRANSPORTER_2"/>
    <property type="match status" value="1"/>
</dbReference>
<evidence type="ECO:0000313" key="6">
    <source>
        <dbReference type="EMBL" id="GAA3202069.1"/>
    </source>
</evidence>
<dbReference type="RefSeq" id="WP_344823906.1">
    <property type="nucleotide sequence ID" value="NZ_BAAAUV010000003.1"/>
</dbReference>
<dbReference type="Gene3D" id="3.40.50.300">
    <property type="entry name" value="P-loop containing nucleotide triphosphate hydrolases"/>
    <property type="match status" value="1"/>
</dbReference>
<evidence type="ECO:0000259" key="5">
    <source>
        <dbReference type="PROSITE" id="PS50893"/>
    </source>
</evidence>
<organism evidence="6 7">
    <name type="scientific">Actinocorallia longicatena</name>
    <dbReference type="NCBI Taxonomy" id="111803"/>
    <lineage>
        <taxon>Bacteria</taxon>
        <taxon>Bacillati</taxon>
        <taxon>Actinomycetota</taxon>
        <taxon>Actinomycetes</taxon>
        <taxon>Streptosporangiales</taxon>
        <taxon>Thermomonosporaceae</taxon>
        <taxon>Actinocorallia</taxon>
    </lineage>
</organism>
<keyword evidence="4 6" id="KW-0067">ATP-binding</keyword>
<dbReference type="PANTHER" id="PTHR43335">
    <property type="entry name" value="ABC TRANSPORTER, ATP-BINDING PROTEIN"/>
    <property type="match status" value="1"/>
</dbReference>
<evidence type="ECO:0000256" key="2">
    <source>
        <dbReference type="ARBA" id="ARBA00022448"/>
    </source>
</evidence>
<name>A0ABP6Q5M6_9ACTN</name>
<protein>
    <submittedName>
        <fullName evidence="6">ABC transporter ATP-binding protein</fullName>
    </submittedName>
</protein>
<sequence>MDQDVGVLARGVTRSFGRFQALRGMDLTVPYGEVTALVGANGAGKTTLMLVLATLLAPDPGTAEVKVAGYDLRTHSALARASLGWMPDTFGVYDRLTAVEYLEFFAAAYRVPRADAATRIAELLERVHLVEFARQPVHVLSRGQKQRLGLARALVHRPKVLLLDEPASGLDPRSRVELRDLLRGLAAEGCAVLVSSHILNELEEIADRVVLVDQGRTAGEHDLATLLASASGIWRIRALDEDALGVALDRRSVPHRIASGTPGVDAGPLTEQEAASLLTDLVGDGVRIVSYAPVGGVLESVYLAMTEDRR</sequence>
<dbReference type="PANTHER" id="PTHR43335:SF3">
    <property type="entry name" value="ABC TRANSPORTER"/>
    <property type="match status" value="1"/>
</dbReference>
<evidence type="ECO:0000313" key="7">
    <source>
        <dbReference type="Proteomes" id="UP001501237"/>
    </source>
</evidence>
<comment type="caution">
    <text evidence="6">The sequence shown here is derived from an EMBL/GenBank/DDBJ whole genome shotgun (WGS) entry which is preliminary data.</text>
</comment>
<feature type="domain" description="ABC transporter" evidence="5">
    <location>
        <begin position="7"/>
        <end position="239"/>
    </location>
</feature>
<keyword evidence="3" id="KW-0547">Nucleotide-binding</keyword>
<dbReference type="GO" id="GO:0005524">
    <property type="term" value="F:ATP binding"/>
    <property type="evidence" value="ECO:0007669"/>
    <property type="project" value="UniProtKB-KW"/>
</dbReference>
<dbReference type="SUPFAM" id="SSF52540">
    <property type="entry name" value="P-loop containing nucleoside triphosphate hydrolases"/>
    <property type="match status" value="1"/>
</dbReference>
<dbReference type="SMART" id="SM00382">
    <property type="entry name" value="AAA"/>
    <property type="match status" value="1"/>
</dbReference>
<dbReference type="EMBL" id="BAAAUV010000003">
    <property type="protein sequence ID" value="GAA3202069.1"/>
    <property type="molecule type" value="Genomic_DNA"/>
</dbReference>
<dbReference type="InterPro" id="IPR027417">
    <property type="entry name" value="P-loop_NTPase"/>
</dbReference>
<accession>A0ABP6Q5M6</accession>
<evidence type="ECO:0000256" key="4">
    <source>
        <dbReference type="ARBA" id="ARBA00022840"/>
    </source>
</evidence>
<dbReference type="InterPro" id="IPR003439">
    <property type="entry name" value="ABC_transporter-like_ATP-bd"/>
</dbReference>
<reference evidence="7" key="1">
    <citation type="journal article" date="2019" name="Int. J. Syst. Evol. Microbiol.">
        <title>The Global Catalogue of Microorganisms (GCM) 10K type strain sequencing project: providing services to taxonomists for standard genome sequencing and annotation.</title>
        <authorList>
            <consortium name="The Broad Institute Genomics Platform"/>
            <consortium name="The Broad Institute Genome Sequencing Center for Infectious Disease"/>
            <person name="Wu L."/>
            <person name="Ma J."/>
        </authorList>
    </citation>
    <scope>NUCLEOTIDE SEQUENCE [LARGE SCALE GENOMIC DNA]</scope>
    <source>
        <strain evidence="7">JCM 9377</strain>
    </source>
</reference>
<dbReference type="Proteomes" id="UP001501237">
    <property type="component" value="Unassembled WGS sequence"/>
</dbReference>
<dbReference type="InterPro" id="IPR003593">
    <property type="entry name" value="AAA+_ATPase"/>
</dbReference>
<proteinExistence type="inferred from homology"/>
<keyword evidence="2" id="KW-0813">Transport</keyword>
<dbReference type="Pfam" id="PF00005">
    <property type="entry name" value="ABC_tran"/>
    <property type="match status" value="1"/>
</dbReference>
<dbReference type="CDD" id="cd03230">
    <property type="entry name" value="ABC_DR_subfamily_A"/>
    <property type="match status" value="1"/>
</dbReference>
<keyword evidence="7" id="KW-1185">Reference proteome</keyword>